<dbReference type="AlphaFoldDB" id="A0A3G1B2X6"/>
<evidence type="ECO:0000313" key="1">
    <source>
        <dbReference type="EMBL" id="AJZ75941.1"/>
    </source>
</evidence>
<dbReference type="GeneID" id="24875890"/>
<dbReference type="InterPro" id="IPR051827">
    <property type="entry name" value="Cas4_exonuclease"/>
</dbReference>
<gene>
    <name evidence="1" type="ORF">SU86_005690</name>
</gene>
<dbReference type="RefSeq" id="WP_048188798.1">
    <property type="nucleotide sequence ID" value="NZ_CP011097.1"/>
</dbReference>
<dbReference type="Gene3D" id="3.90.320.10">
    <property type="match status" value="1"/>
</dbReference>
<dbReference type="PANTHER" id="PTHR36531">
    <property type="entry name" value="CRISPR-ASSOCIATED EXONUCLEASE CAS4"/>
    <property type="match status" value="1"/>
</dbReference>
<dbReference type="InterPro" id="IPR011604">
    <property type="entry name" value="PDDEXK-like_dom_sf"/>
</dbReference>
<dbReference type="Proteomes" id="UP000266745">
    <property type="component" value="Chromosome"/>
</dbReference>
<organism evidence="1 2">
    <name type="scientific">Candidatus Nitrosotenuis cloacae</name>
    <dbReference type="NCBI Taxonomy" id="1603555"/>
    <lineage>
        <taxon>Archaea</taxon>
        <taxon>Nitrososphaerota</taxon>
        <taxon>Candidatus Nitrosotenuis</taxon>
    </lineage>
</organism>
<dbReference type="EMBL" id="CP011097">
    <property type="protein sequence ID" value="AJZ75941.1"/>
    <property type="molecule type" value="Genomic_DNA"/>
</dbReference>
<evidence type="ECO:0000313" key="2">
    <source>
        <dbReference type="Proteomes" id="UP000266745"/>
    </source>
</evidence>
<dbReference type="KEGG" id="tah:SU86_005690"/>
<dbReference type="OrthoDB" id="10444at2157"/>
<sequence length="215" mass="24501">MMGDKDYKQTINETLDILTKETVPQITDPVDSKSVFLHEVIRCMRRSYFDRFDAIDPVGRDFGGVLGGLIRKLPYGSKLGEFAIEEIKLKGQADMLVDDIVIIFKTITGSPENPAAADILYLNGCMWIFGKTEGVIVYLTGEGKETSFALTREKKMFEEVIRRVRVYSNLIADKKTPILEPSSECTTCQYYERCYIKKHDEKQISITELFGTKKK</sequence>
<proteinExistence type="predicted"/>
<protein>
    <recommendedName>
        <fullName evidence="3">DUF83 domain-containing protein</fullName>
    </recommendedName>
</protein>
<dbReference type="STRING" id="1603555.SU86_005690"/>
<reference evidence="1 2" key="1">
    <citation type="journal article" date="2016" name="Sci. Rep.">
        <title>A novel ammonia-oxidizing archaeon from wastewater treatment plant: Its enrichment, physiological and genomic characteristics.</title>
        <authorList>
            <person name="Li Y."/>
            <person name="Ding K."/>
            <person name="Wen X."/>
            <person name="Zhang B."/>
            <person name="Shen B."/>
            <person name="Yang Y."/>
        </authorList>
    </citation>
    <scope>NUCLEOTIDE SEQUENCE [LARGE SCALE GENOMIC DNA]</scope>
    <source>
        <strain evidence="1 2">SAT1</strain>
    </source>
</reference>
<name>A0A3G1B2X6_9ARCH</name>
<evidence type="ECO:0008006" key="3">
    <source>
        <dbReference type="Google" id="ProtNLM"/>
    </source>
</evidence>
<dbReference type="PANTHER" id="PTHR36531:SF2">
    <property type="entry name" value="CRISPR-ASSOCIATED EXONUCLEASE CAS4"/>
    <property type="match status" value="1"/>
</dbReference>
<accession>A0A3G1B2X6</accession>
<keyword evidence="2" id="KW-1185">Reference proteome</keyword>